<name>A0AAP0LHU3_9ROSI</name>
<comment type="caution">
    <text evidence="1">The sequence shown here is derived from an EMBL/GenBank/DDBJ whole genome shotgun (WGS) entry which is preliminary data.</text>
</comment>
<dbReference type="GO" id="GO:0010345">
    <property type="term" value="P:suberin biosynthetic process"/>
    <property type="evidence" value="ECO:0007669"/>
    <property type="project" value="TreeGrafter"/>
</dbReference>
<dbReference type="AlphaFoldDB" id="A0AAP0LHU3"/>
<organism evidence="1 2">
    <name type="scientific">Citrus x changshan-huyou</name>
    <dbReference type="NCBI Taxonomy" id="2935761"/>
    <lineage>
        <taxon>Eukaryota</taxon>
        <taxon>Viridiplantae</taxon>
        <taxon>Streptophyta</taxon>
        <taxon>Embryophyta</taxon>
        <taxon>Tracheophyta</taxon>
        <taxon>Spermatophyta</taxon>
        <taxon>Magnoliopsida</taxon>
        <taxon>eudicotyledons</taxon>
        <taxon>Gunneridae</taxon>
        <taxon>Pentapetalae</taxon>
        <taxon>rosids</taxon>
        <taxon>malvids</taxon>
        <taxon>Sapindales</taxon>
        <taxon>Rutaceae</taxon>
        <taxon>Aurantioideae</taxon>
        <taxon>Citrus</taxon>
    </lineage>
</organism>
<protein>
    <recommendedName>
        <fullName evidence="3">Fatty acyl-CoA reductase</fullName>
    </recommendedName>
</protein>
<keyword evidence="2" id="KW-1185">Reference proteome</keyword>
<accession>A0AAP0LHU3</accession>
<evidence type="ECO:0008006" key="3">
    <source>
        <dbReference type="Google" id="ProtNLM"/>
    </source>
</evidence>
<evidence type="ECO:0000313" key="1">
    <source>
        <dbReference type="EMBL" id="KAK9175598.1"/>
    </source>
</evidence>
<gene>
    <name evidence="1" type="ORF">WN944_027605</name>
</gene>
<dbReference type="GO" id="GO:0080019">
    <property type="term" value="F:alcohol-forming very long-chain fatty acyl-CoA reductase activity"/>
    <property type="evidence" value="ECO:0007669"/>
    <property type="project" value="InterPro"/>
</dbReference>
<reference evidence="1 2" key="1">
    <citation type="submission" date="2024-05" db="EMBL/GenBank/DDBJ databases">
        <title>Haplotype-resolved chromosome-level genome assembly of Huyou (Citrus changshanensis).</title>
        <authorList>
            <person name="Miao C."/>
            <person name="Chen W."/>
            <person name="Wu Y."/>
            <person name="Wang L."/>
            <person name="Zhao S."/>
            <person name="Grierson D."/>
            <person name="Xu C."/>
            <person name="Chen K."/>
        </authorList>
    </citation>
    <scope>NUCLEOTIDE SEQUENCE [LARGE SCALE GENOMIC DNA]</scope>
    <source>
        <strain evidence="1">01-14</strain>
        <tissue evidence="1">Leaf</tissue>
    </source>
</reference>
<dbReference type="PANTHER" id="PTHR11011:SF99">
    <property type="entry name" value="FATTY ACYL-COA REDUCTASE 3"/>
    <property type="match status" value="1"/>
</dbReference>
<dbReference type="PANTHER" id="PTHR11011">
    <property type="entry name" value="MALE STERILITY PROTEIN 2-RELATED"/>
    <property type="match status" value="1"/>
</dbReference>
<proteinExistence type="predicted"/>
<dbReference type="GO" id="GO:0035336">
    <property type="term" value="P:long-chain fatty-acyl-CoA metabolic process"/>
    <property type="evidence" value="ECO:0007669"/>
    <property type="project" value="TreeGrafter"/>
</dbReference>
<dbReference type="Proteomes" id="UP001428341">
    <property type="component" value="Unassembled WGS sequence"/>
</dbReference>
<sequence>MGLISENLPHGASELDVDVEMKVIAQKLHELKTEGASQNEITLSTKALGIERNTNVLLARSAQGILPCLVGDTNTIMDVIPVDMVVNAIIVAIVAHAKQPSDVNIYQEGSSLRNPVTLGSILDYNFDYFQKKPWINKHGKPVKASKFNFDVVSTADSIDWGDYFMNSHIPGIEKLMQPKRLSPRTKAFRNTHMPSDRIITGRVVPLTFVETSRMGNTHFPLSRQEKKYFQGQLLLKMTLNALKNKIGATPVYLWKPTSAL</sequence>
<dbReference type="Gene3D" id="3.40.50.720">
    <property type="entry name" value="NAD(P)-binding Rossmann-like Domain"/>
    <property type="match status" value="1"/>
</dbReference>
<evidence type="ECO:0000313" key="2">
    <source>
        <dbReference type="Proteomes" id="UP001428341"/>
    </source>
</evidence>
<dbReference type="InterPro" id="IPR026055">
    <property type="entry name" value="FAR"/>
</dbReference>
<dbReference type="EMBL" id="JBCGBO010000025">
    <property type="protein sequence ID" value="KAK9175598.1"/>
    <property type="molecule type" value="Genomic_DNA"/>
</dbReference>